<accession>A0A1I5NU76</accession>
<dbReference type="EMBL" id="BJWI01000010">
    <property type="protein sequence ID" value="GEM01448.1"/>
    <property type="molecule type" value="Genomic_DNA"/>
</dbReference>
<dbReference type="Proteomes" id="UP000321547">
    <property type="component" value="Unassembled WGS sequence"/>
</dbReference>
<protein>
    <recommendedName>
        <fullName evidence="5">DUF2584 domain-containing protein</fullName>
    </recommendedName>
</protein>
<dbReference type="SUPFAM" id="SSF88697">
    <property type="entry name" value="PUA domain-like"/>
    <property type="match status" value="1"/>
</dbReference>
<dbReference type="RefSeq" id="WP_089831265.1">
    <property type="nucleotide sequence ID" value="NZ_BJWI01000010.1"/>
</dbReference>
<evidence type="ECO:0000313" key="3">
    <source>
        <dbReference type="Proteomes" id="UP000242243"/>
    </source>
</evidence>
<evidence type="ECO:0000313" key="1">
    <source>
        <dbReference type="EMBL" id="GEM01448.1"/>
    </source>
</evidence>
<dbReference type="AlphaFoldDB" id="A0A1I5NU76"/>
<dbReference type="OrthoDB" id="2361576at2"/>
<evidence type="ECO:0000313" key="4">
    <source>
        <dbReference type="Proteomes" id="UP000321547"/>
    </source>
</evidence>
<reference evidence="1 4" key="2">
    <citation type="submission" date="2019-07" db="EMBL/GenBank/DDBJ databases">
        <title>Whole genome shotgun sequence of Halolactibacillus halophilus NBRC 100868.</title>
        <authorList>
            <person name="Hosoyama A."/>
            <person name="Uohara A."/>
            <person name="Ohji S."/>
            <person name="Ichikawa N."/>
        </authorList>
    </citation>
    <scope>NUCLEOTIDE SEQUENCE [LARGE SCALE GENOMIC DNA]</scope>
    <source>
        <strain evidence="1 4">NBRC 100868</strain>
    </source>
</reference>
<dbReference type="InterPro" id="IPR019699">
    <property type="entry name" value="DUF2584"/>
</dbReference>
<dbReference type="EMBL" id="FOXC01000011">
    <property type="protein sequence ID" value="SFP25358.1"/>
    <property type="molecule type" value="Genomic_DNA"/>
</dbReference>
<dbReference type="Pfam" id="PF10763">
    <property type="entry name" value="DUF2584"/>
    <property type="match status" value="1"/>
</dbReference>
<evidence type="ECO:0008006" key="5">
    <source>
        <dbReference type="Google" id="ProtNLM"/>
    </source>
</evidence>
<evidence type="ECO:0000313" key="2">
    <source>
        <dbReference type="EMBL" id="SFP25358.1"/>
    </source>
</evidence>
<gene>
    <name evidence="1" type="primary">ytmB</name>
    <name evidence="1" type="ORF">HHA03_09800</name>
    <name evidence="2" type="ORF">SAMN05421839_11133</name>
</gene>
<dbReference type="STRING" id="306540.SAMN05421839_11133"/>
<dbReference type="Proteomes" id="UP000242243">
    <property type="component" value="Unassembled WGS sequence"/>
</dbReference>
<sequence>MSMPLSLEWTLVTEGKERRQEDEDNHFTLTLEGYRLYPLHERIEIRRHQTSDQIGFGEIKSLTFTENKTEILYQLVSLYSVN</sequence>
<dbReference type="InterPro" id="IPR015947">
    <property type="entry name" value="PUA-like_sf"/>
</dbReference>
<organism evidence="2 3">
    <name type="scientific">Halolactibacillus halophilus</name>
    <dbReference type="NCBI Taxonomy" id="306540"/>
    <lineage>
        <taxon>Bacteria</taxon>
        <taxon>Bacillati</taxon>
        <taxon>Bacillota</taxon>
        <taxon>Bacilli</taxon>
        <taxon>Bacillales</taxon>
        <taxon>Bacillaceae</taxon>
        <taxon>Halolactibacillus</taxon>
    </lineage>
</organism>
<proteinExistence type="predicted"/>
<name>A0A1I5NU76_9BACI</name>
<keyword evidence="4" id="KW-1185">Reference proteome</keyword>
<dbReference type="Gene3D" id="2.40.240.20">
    <property type="entry name" value="Hypothetical PUA domain-like, domain 1"/>
    <property type="match status" value="1"/>
</dbReference>
<reference evidence="2 3" key="1">
    <citation type="submission" date="2016-10" db="EMBL/GenBank/DDBJ databases">
        <authorList>
            <person name="de Groot N.N."/>
        </authorList>
    </citation>
    <scope>NUCLEOTIDE SEQUENCE [LARGE SCALE GENOMIC DNA]</scope>
    <source>
        <strain evidence="2 3">DSM 17073</strain>
    </source>
</reference>